<dbReference type="InterPro" id="IPR001537">
    <property type="entry name" value="SpoU_MeTrfase"/>
</dbReference>
<feature type="domain" description="RNA 2-O ribose methyltransferase substrate binding" evidence="3">
    <location>
        <begin position="6"/>
        <end position="80"/>
    </location>
</feature>
<dbReference type="SMART" id="SM00967">
    <property type="entry name" value="SpoU_sub_bind"/>
    <property type="match status" value="1"/>
</dbReference>
<evidence type="ECO:0000313" key="5">
    <source>
        <dbReference type="Proteomes" id="UP000184050"/>
    </source>
</evidence>
<dbReference type="InterPro" id="IPR029064">
    <property type="entry name" value="Ribosomal_eL30-like_sf"/>
</dbReference>
<evidence type="ECO:0000256" key="1">
    <source>
        <dbReference type="ARBA" id="ARBA00022603"/>
    </source>
</evidence>
<dbReference type="Gene3D" id="3.30.1330.30">
    <property type="match status" value="1"/>
</dbReference>
<dbReference type="SUPFAM" id="SSF55315">
    <property type="entry name" value="L30e-like"/>
    <property type="match status" value="1"/>
</dbReference>
<dbReference type="Pfam" id="PF00588">
    <property type="entry name" value="SpoU_methylase"/>
    <property type="match status" value="1"/>
</dbReference>
<evidence type="ECO:0000313" key="4">
    <source>
        <dbReference type="EMBL" id="SHJ76263.1"/>
    </source>
</evidence>
<dbReference type="Proteomes" id="UP000184050">
    <property type="component" value="Unassembled WGS sequence"/>
</dbReference>
<proteinExistence type="predicted"/>
<dbReference type="Gene3D" id="3.40.1280.10">
    <property type="match status" value="1"/>
</dbReference>
<keyword evidence="5" id="KW-1185">Reference proteome</keyword>
<name>A0A1M6LYX1_9BACT</name>
<dbReference type="AlphaFoldDB" id="A0A1M6LYX1"/>
<dbReference type="PANTHER" id="PTHR46429:SF1">
    <property type="entry name" value="23S RRNA (GUANOSINE-2'-O-)-METHYLTRANSFERASE RLMB"/>
    <property type="match status" value="1"/>
</dbReference>
<dbReference type="InterPro" id="IPR013123">
    <property type="entry name" value="SpoU_subst-bd"/>
</dbReference>
<dbReference type="OrthoDB" id="9794400at2"/>
<keyword evidence="2 4" id="KW-0808">Transferase</keyword>
<dbReference type="EMBL" id="FQZE01000029">
    <property type="protein sequence ID" value="SHJ76263.1"/>
    <property type="molecule type" value="Genomic_DNA"/>
</dbReference>
<dbReference type="InterPro" id="IPR029028">
    <property type="entry name" value="Alpha/beta_knot_MTases"/>
</dbReference>
<dbReference type="NCBIfam" id="TIGR00186">
    <property type="entry name" value="rRNA_methyl_3"/>
    <property type="match status" value="1"/>
</dbReference>
<dbReference type="GO" id="GO:0032259">
    <property type="term" value="P:methylation"/>
    <property type="evidence" value="ECO:0007669"/>
    <property type="project" value="UniProtKB-KW"/>
</dbReference>
<dbReference type="InterPro" id="IPR004441">
    <property type="entry name" value="rRNA_MeTrfase_TrmH"/>
</dbReference>
<dbReference type="GO" id="GO:0006396">
    <property type="term" value="P:RNA processing"/>
    <property type="evidence" value="ECO:0007669"/>
    <property type="project" value="InterPro"/>
</dbReference>
<dbReference type="InterPro" id="IPR029026">
    <property type="entry name" value="tRNA_m1G_MTases_N"/>
</dbReference>
<keyword evidence="1 4" id="KW-0489">Methyltransferase</keyword>
<dbReference type="GO" id="GO:0003723">
    <property type="term" value="F:RNA binding"/>
    <property type="evidence" value="ECO:0007669"/>
    <property type="project" value="InterPro"/>
</dbReference>
<dbReference type="SUPFAM" id="SSF75217">
    <property type="entry name" value="alpha/beta knot"/>
    <property type="match status" value="1"/>
</dbReference>
<dbReference type="STRING" id="1168035.SAMN05444280_1293"/>
<reference evidence="4 5" key="1">
    <citation type="submission" date="2016-11" db="EMBL/GenBank/DDBJ databases">
        <authorList>
            <person name="Jaros S."/>
            <person name="Januszkiewicz K."/>
            <person name="Wedrychowicz H."/>
        </authorList>
    </citation>
    <scope>NUCLEOTIDE SEQUENCE [LARGE SCALE GENOMIC DNA]</scope>
    <source>
        <strain evidence="4 5">DSM 27063</strain>
    </source>
</reference>
<dbReference type="GO" id="GO:0005829">
    <property type="term" value="C:cytosol"/>
    <property type="evidence" value="ECO:0007669"/>
    <property type="project" value="TreeGrafter"/>
</dbReference>
<dbReference type="Pfam" id="PF08032">
    <property type="entry name" value="SpoU_sub_bind"/>
    <property type="match status" value="1"/>
</dbReference>
<evidence type="ECO:0000256" key="2">
    <source>
        <dbReference type="ARBA" id="ARBA00022679"/>
    </source>
</evidence>
<dbReference type="GO" id="GO:0008173">
    <property type="term" value="F:RNA methyltransferase activity"/>
    <property type="evidence" value="ECO:0007669"/>
    <property type="project" value="InterPro"/>
</dbReference>
<accession>A0A1M6LYX1</accession>
<protein>
    <submittedName>
        <fullName evidence="4">23S rRNA (Guanosine2251-2'-O)-methyltransferase</fullName>
    </submittedName>
</protein>
<sequence length="244" mass="26503">MNKEDFIFGTRAVIEAIKNGRPVERVLIKKGLENDLFRQLFDLVKENSIPFQFVPLEKINRVTRKNHQGVLAFVSAVEFADIEMVVPGLFESGVEPLVLILDQITDVRNFGAIVRTAECGGVHAIVIPEKGMARIGADAVKTSAGALHSIPICRSSNLASAINFLKDSGMKVVASTEKAERNYTEAKMDVPLALVMGAEDTGISPAILKLADEQVKIPLFGNIESLNVSVAAGLMIYEAVRQRG</sequence>
<dbReference type="CDD" id="cd18103">
    <property type="entry name" value="SpoU-like_RlmB"/>
    <property type="match status" value="1"/>
</dbReference>
<dbReference type="PANTHER" id="PTHR46429">
    <property type="entry name" value="23S RRNA (GUANOSINE-2'-O-)-METHYLTRANSFERASE RLMB"/>
    <property type="match status" value="1"/>
</dbReference>
<organism evidence="4 5">
    <name type="scientific">Tangfeifania diversioriginum</name>
    <dbReference type="NCBI Taxonomy" id="1168035"/>
    <lineage>
        <taxon>Bacteria</taxon>
        <taxon>Pseudomonadati</taxon>
        <taxon>Bacteroidota</taxon>
        <taxon>Bacteroidia</taxon>
        <taxon>Marinilabiliales</taxon>
        <taxon>Prolixibacteraceae</taxon>
        <taxon>Tangfeifania</taxon>
    </lineage>
</organism>
<evidence type="ECO:0000259" key="3">
    <source>
        <dbReference type="SMART" id="SM00967"/>
    </source>
</evidence>
<gene>
    <name evidence="4" type="ORF">SAMN05444280_1293</name>
</gene>
<dbReference type="RefSeq" id="WP_073171975.1">
    <property type="nucleotide sequence ID" value="NZ_FQZE01000029.1"/>
</dbReference>